<dbReference type="Proteomes" id="UP001155483">
    <property type="component" value="Unassembled WGS sequence"/>
</dbReference>
<organism evidence="1 2">
    <name type="scientific">Paraflavisolibacter caeni</name>
    <dbReference type="NCBI Taxonomy" id="2982496"/>
    <lineage>
        <taxon>Bacteria</taxon>
        <taxon>Pseudomonadati</taxon>
        <taxon>Bacteroidota</taxon>
        <taxon>Chitinophagia</taxon>
        <taxon>Chitinophagales</taxon>
        <taxon>Chitinophagaceae</taxon>
        <taxon>Paraflavisolibacter</taxon>
    </lineage>
</organism>
<dbReference type="AlphaFoldDB" id="A0A9X2XPB7"/>
<comment type="caution">
    <text evidence="1">The sequence shown here is derived from an EMBL/GenBank/DDBJ whole genome shotgun (WGS) entry which is preliminary data.</text>
</comment>
<protein>
    <submittedName>
        <fullName evidence="1">Uncharacterized protein</fullName>
    </submittedName>
</protein>
<dbReference type="RefSeq" id="WP_279298342.1">
    <property type="nucleotide sequence ID" value="NZ_JAOTIF010000016.1"/>
</dbReference>
<dbReference type="EMBL" id="JAOTIF010000016">
    <property type="protein sequence ID" value="MCU7550903.1"/>
    <property type="molecule type" value="Genomic_DNA"/>
</dbReference>
<reference evidence="1" key="1">
    <citation type="submission" date="2022-09" db="EMBL/GenBank/DDBJ databases">
        <authorList>
            <person name="Yuan C."/>
            <person name="Ke Z."/>
        </authorList>
    </citation>
    <scope>NUCLEOTIDE SEQUENCE</scope>
    <source>
        <strain evidence="1">LB-8</strain>
    </source>
</reference>
<evidence type="ECO:0000313" key="2">
    <source>
        <dbReference type="Proteomes" id="UP001155483"/>
    </source>
</evidence>
<proteinExistence type="predicted"/>
<accession>A0A9X2XPB7</accession>
<sequence>MVKHYPIAFTLESGTHVIVHNTGPETYEFTLEPAHGPSRQFTYRDDRSKTEVDDELDFEQLDAVRTFWLKNEDVV</sequence>
<evidence type="ECO:0000313" key="1">
    <source>
        <dbReference type="EMBL" id="MCU7550903.1"/>
    </source>
</evidence>
<name>A0A9X2XPB7_9BACT</name>
<keyword evidence="2" id="KW-1185">Reference proteome</keyword>
<gene>
    <name evidence="1" type="ORF">OCK74_17415</name>
</gene>
<reference evidence="1" key="2">
    <citation type="submission" date="2023-04" db="EMBL/GenBank/DDBJ databases">
        <title>Paracnuella aquatica gen. nov., sp. nov., a member of the family Chitinophagaceae isolated from a hot spring.</title>
        <authorList>
            <person name="Wang C."/>
        </authorList>
    </citation>
    <scope>NUCLEOTIDE SEQUENCE</scope>
    <source>
        <strain evidence="1">LB-8</strain>
    </source>
</reference>